<comment type="subcellular location">
    <subcellularLocation>
        <location evidence="2">Golgi apparatus</location>
        <location evidence="2">trans-Golgi network</location>
    </subcellularLocation>
</comment>
<keyword evidence="2" id="KW-0653">Protein transport</keyword>
<gene>
    <name evidence="3" type="ORF">TeGR_g7424</name>
</gene>
<dbReference type="Pfam" id="PF08700">
    <property type="entry name" value="VPS51_Exo84_N"/>
    <property type="match status" value="1"/>
</dbReference>
<dbReference type="EMBL" id="BRYB01005228">
    <property type="protein sequence ID" value="GMI21967.1"/>
    <property type="molecule type" value="Genomic_DNA"/>
</dbReference>
<dbReference type="PANTHER" id="PTHR15954">
    <property type="entry name" value="VACUOLAR PROTEIN SORTING-ASSOCIATED PROTEIN 51 HOMOLOG"/>
    <property type="match status" value="1"/>
</dbReference>
<keyword evidence="2" id="KW-0813">Transport</keyword>
<comment type="caution">
    <text evidence="3">The sequence shown here is derived from an EMBL/GenBank/DDBJ whole genome shotgun (WGS) entry which is preliminary data.</text>
</comment>
<reference evidence="3 4" key="1">
    <citation type="journal article" date="2023" name="Commun. Biol.">
        <title>Genome analysis of Parmales, the sister group of diatoms, reveals the evolutionary specialization of diatoms from phago-mixotrophs to photoautotrophs.</title>
        <authorList>
            <person name="Ban H."/>
            <person name="Sato S."/>
            <person name="Yoshikawa S."/>
            <person name="Yamada K."/>
            <person name="Nakamura Y."/>
            <person name="Ichinomiya M."/>
            <person name="Sato N."/>
            <person name="Blanc-Mathieu R."/>
            <person name="Endo H."/>
            <person name="Kuwata A."/>
            <person name="Ogata H."/>
        </authorList>
    </citation>
    <scope>NUCLEOTIDE SEQUENCE [LARGE SCALE GENOMIC DNA]</scope>
</reference>
<comment type="subunit">
    <text evidence="2">Component of the Golgi-associated retrograde protein (GARP) complex.</text>
</comment>
<dbReference type="PANTHER" id="PTHR15954:SF4">
    <property type="entry name" value="VACUOLAR PROTEIN SORTING-ASSOCIATED PROTEIN 51 HOMOLOG"/>
    <property type="match status" value="1"/>
</dbReference>
<keyword evidence="2" id="KW-0445">Lipid transport</keyword>
<dbReference type="InterPro" id="IPR014812">
    <property type="entry name" value="Vps51"/>
</dbReference>
<feature type="non-terminal residue" evidence="3">
    <location>
        <position position="180"/>
    </location>
</feature>
<keyword evidence="4" id="KW-1185">Reference proteome</keyword>
<dbReference type="Proteomes" id="UP001165060">
    <property type="component" value="Unassembled WGS sequence"/>
</dbReference>
<evidence type="ECO:0000313" key="4">
    <source>
        <dbReference type="Proteomes" id="UP001165060"/>
    </source>
</evidence>
<comment type="function">
    <text evidence="2">Acts as component of the GARP complex that is involved in retrograde transport from early and late endosomes to the trans-Golgi network (TGN).</text>
</comment>
<accession>A0ABQ6M928</accession>
<sequence>MDKLDASSLDTLSLDAPSFSAGPFCRQLLSTRPLGDLLSRSDALHSQALQLDSTMQTLVYENYAKFITATDAVRGIGRDIADAGPSLARLRADMAAAKDRSRAIDDKLRPSRAQVAAKLKVRRNLDRLSSLLSLPQDLKKMLDGREFVRAAEHWRAGGPILDRHKKSFGSLEGIEGAARK</sequence>
<keyword evidence="2" id="KW-0333">Golgi apparatus</keyword>
<organism evidence="3 4">
    <name type="scientific">Tetraparma gracilis</name>
    <dbReference type="NCBI Taxonomy" id="2962635"/>
    <lineage>
        <taxon>Eukaryota</taxon>
        <taxon>Sar</taxon>
        <taxon>Stramenopiles</taxon>
        <taxon>Ochrophyta</taxon>
        <taxon>Bolidophyceae</taxon>
        <taxon>Parmales</taxon>
        <taxon>Triparmaceae</taxon>
        <taxon>Tetraparma</taxon>
    </lineage>
</organism>
<evidence type="ECO:0000313" key="3">
    <source>
        <dbReference type="EMBL" id="GMI21967.1"/>
    </source>
</evidence>
<evidence type="ECO:0000256" key="1">
    <source>
        <dbReference type="ARBA" id="ARBA00006080"/>
    </source>
</evidence>
<protein>
    <recommendedName>
        <fullName evidence="2">Vacuolar protein sorting-associated protein 51 homolog</fullName>
    </recommendedName>
</protein>
<comment type="similarity">
    <text evidence="1 2">Belongs to the VPS51 family.</text>
</comment>
<name>A0ABQ6M928_9STRA</name>
<evidence type="ECO:0000256" key="2">
    <source>
        <dbReference type="RuleBase" id="RU368010"/>
    </source>
</evidence>
<proteinExistence type="inferred from homology"/>